<organism evidence="2 3">
    <name type="scientific">Sclerotinia sclerotiorum (strain ATCC 18683 / 1980 / Ss-1)</name>
    <name type="common">White mold</name>
    <name type="synonym">Whetzelinia sclerotiorum</name>
    <dbReference type="NCBI Taxonomy" id="665079"/>
    <lineage>
        <taxon>Eukaryota</taxon>
        <taxon>Fungi</taxon>
        <taxon>Dikarya</taxon>
        <taxon>Ascomycota</taxon>
        <taxon>Pezizomycotina</taxon>
        <taxon>Leotiomycetes</taxon>
        <taxon>Helotiales</taxon>
        <taxon>Sclerotiniaceae</taxon>
        <taxon>Sclerotinia</taxon>
    </lineage>
</organism>
<dbReference type="RefSeq" id="XP_001588813.1">
    <property type="nucleotide sequence ID" value="XM_001588763.1"/>
</dbReference>
<feature type="region of interest" description="Disordered" evidence="1">
    <location>
        <begin position="55"/>
        <end position="74"/>
    </location>
</feature>
<dbReference type="InParanoid" id="A7EYE5"/>
<dbReference type="Proteomes" id="UP000001312">
    <property type="component" value="Unassembled WGS sequence"/>
</dbReference>
<evidence type="ECO:0000256" key="1">
    <source>
        <dbReference type="SAM" id="MobiDB-lite"/>
    </source>
</evidence>
<accession>A7EYE5</accession>
<dbReference type="KEGG" id="ssl:SS1G_10361"/>
<name>A7EYE5_SCLS1</name>
<evidence type="ECO:0000313" key="3">
    <source>
        <dbReference type="Proteomes" id="UP000001312"/>
    </source>
</evidence>
<reference evidence="3" key="1">
    <citation type="journal article" date="2011" name="PLoS Genet.">
        <title>Genomic analysis of the necrotrophic fungal pathogens Sclerotinia sclerotiorum and Botrytis cinerea.</title>
        <authorList>
            <person name="Amselem J."/>
            <person name="Cuomo C.A."/>
            <person name="van Kan J.A."/>
            <person name="Viaud M."/>
            <person name="Benito E.P."/>
            <person name="Couloux A."/>
            <person name="Coutinho P.M."/>
            <person name="de Vries R.P."/>
            <person name="Dyer P.S."/>
            <person name="Fillinger S."/>
            <person name="Fournier E."/>
            <person name="Gout L."/>
            <person name="Hahn M."/>
            <person name="Kohn L."/>
            <person name="Lapalu N."/>
            <person name="Plummer K.M."/>
            <person name="Pradier J.M."/>
            <person name="Quevillon E."/>
            <person name="Sharon A."/>
            <person name="Simon A."/>
            <person name="ten Have A."/>
            <person name="Tudzynski B."/>
            <person name="Tudzynski P."/>
            <person name="Wincker P."/>
            <person name="Andrew M."/>
            <person name="Anthouard V."/>
            <person name="Beever R.E."/>
            <person name="Beffa R."/>
            <person name="Benoit I."/>
            <person name="Bouzid O."/>
            <person name="Brault B."/>
            <person name="Chen Z."/>
            <person name="Choquer M."/>
            <person name="Collemare J."/>
            <person name="Cotton P."/>
            <person name="Danchin E.G."/>
            <person name="Da Silva C."/>
            <person name="Gautier A."/>
            <person name="Giraud C."/>
            <person name="Giraud T."/>
            <person name="Gonzalez C."/>
            <person name="Grossetete S."/>
            <person name="Guldener U."/>
            <person name="Henrissat B."/>
            <person name="Howlett B.J."/>
            <person name="Kodira C."/>
            <person name="Kretschmer M."/>
            <person name="Lappartient A."/>
            <person name="Leroch M."/>
            <person name="Levis C."/>
            <person name="Mauceli E."/>
            <person name="Neuveglise C."/>
            <person name="Oeser B."/>
            <person name="Pearson M."/>
            <person name="Poulain J."/>
            <person name="Poussereau N."/>
            <person name="Quesneville H."/>
            <person name="Rascle C."/>
            <person name="Schumacher J."/>
            <person name="Segurens B."/>
            <person name="Sexton A."/>
            <person name="Silva E."/>
            <person name="Sirven C."/>
            <person name="Soanes D.M."/>
            <person name="Talbot N.J."/>
            <person name="Templeton M."/>
            <person name="Yandava C."/>
            <person name="Yarden O."/>
            <person name="Zeng Q."/>
            <person name="Rollins J.A."/>
            <person name="Lebrun M.H."/>
            <person name="Dickman M."/>
        </authorList>
    </citation>
    <scope>NUCLEOTIDE SEQUENCE [LARGE SCALE GENOMIC DNA]</scope>
    <source>
        <strain evidence="3">ATCC 18683 / 1980 / Ss-1</strain>
    </source>
</reference>
<dbReference type="HOGENOM" id="CLU_863720_0_0_1"/>
<protein>
    <submittedName>
        <fullName evidence="2">Uncharacterized protein</fullName>
    </submittedName>
</protein>
<dbReference type="EMBL" id="CH476635">
    <property type="protein sequence ID" value="EDN94487.1"/>
    <property type="molecule type" value="Genomic_DNA"/>
</dbReference>
<keyword evidence="3" id="KW-1185">Reference proteome</keyword>
<dbReference type="AlphaFoldDB" id="A7EYE5"/>
<dbReference type="GeneID" id="5484863"/>
<gene>
    <name evidence="2" type="ORF">SS1G_10361</name>
</gene>
<proteinExistence type="predicted"/>
<evidence type="ECO:0000313" key="2">
    <source>
        <dbReference type="EMBL" id="EDN94487.1"/>
    </source>
</evidence>
<sequence length="322" mass="36592">MSRTRIERHAGLLWPSINYRRKFAIPSRISRRVLLTELRFARTMVQSPIPPLVPLSNKLPSRNTQHLHRSTTGRMHQVNPATLIKKTDLHVRIGYTISVWHDGEGLLESRFQLLHARILCGGVQITIRSDRNDLKKRASDLRGRERGGFKARIDEPVSLETMRCIETCILEHSGHRGHSVEGNTKGGAELGHSELSLSSQSQSDIAEEIRKGGERSTTNISTRHQSRSTDMFSFCYGSVDGDNVSRKFGSEVLISSLTRTKALDLVEYISGDLEVIGSTRLGLYECVNIHIIDSNTDYRRVKYRQLHSFESLHIKSFFQQQM</sequence>